<name>A0A8H7FAB1_AGABI</name>
<comment type="similarity">
    <text evidence="1">Belongs to the Gfo/Idh/MocA family.</text>
</comment>
<dbReference type="EC" id="1.1.1.179" evidence="3"/>
<evidence type="ECO:0000313" key="8">
    <source>
        <dbReference type="Proteomes" id="UP000629468"/>
    </source>
</evidence>
<evidence type="ECO:0000256" key="3">
    <source>
        <dbReference type="ARBA" id="ARBA00038984"/>
    </source>
</evidence>
<dbReference type="InterPro" id="IPR036291">
    <property type="entry name" value="NAD(P)-bd_dom_sf"/>
</dbReference>
<dbReference type="SUPFAM" id="SSF51735">
    <property type="entry name" value="NAD(P)-binding Rossmann-fold domains"/>
    <property type="match status" value="1"/>
</dbReference>
<gene>
    <name evidence="7" type="ORF">Agabi119p4_273</name>
</gene>
<evidence type="ECO:0000259" key="6">
    <source>
        <dbReference type="Pfam" id="PF01408"/>
    </source>
</evidence>
<evidence type="ECO:0000256" key="2">
    <source>
        <dbReference type="ARBA" id="ARBA00023002"/>
    </source>
</evidence>
<comment type="caution">
    <text evidence="7">The sequence shown here is derived from an EMBL/GenBank/DDBJ whole genome shotgun (WGS) entry which is preliminary data.</text>
</comment>
<dbReference type="GO" id="GO:0047837">
    <property type="term" value="F:D-xylose 1-dehydrogenase (NADP+) activity"/>
    <property type="evidence" value="ECO:0007669"/>
    <property type="project" value="UniProtKB-EC"/>
</dbReference>
<comment type="catalytic activity">
    <reaction evidence="5">
        <text>D-xylose + NADP(+) = D-xylono-1,5-lactone + NADPH + H(+)</text>
        <dbReference type="Rhea" id="RHEA:22000"/>
        <dbReference type="ChEBI" id="CHEBI:15378"/>
        <dbReference type="ChEBI" id="CHEBI:15867"/>
        <dbReference type="ChEBI" id="CHEBI:53455"/>
        <dbReference type="ChEBI" id="CHEBI:57783"/>
        <dbReference type="ChEBI" id="CHEBI:58349"/>
        <dbReference type="EC" id="1.1.1.179"/>
    </reaction>
</comment>
<dbReference type="InterPro" id="IPR000683">
    <property type="entry name" value="Gfo/Idh/MocA-like_OxRdtase_N"/>
</dbReference>
<dbReference type="Pfam" id="PF01408">
    <property type="entry name" value="GFO_IDH_MocA"/>
    <property type="match status" value="1"/>
</dbReference>
<dbReference type="PANTHER" id="PTHR22604:SF105">
    <property type="entry name" value="TRANS-1,2-DIHYDROBENZENE-1,2-DIOL DEHYDROGENASE"/>
    <property type="match status" value="1"/>
</dbReference>
<organism evidence="7 8">
    <name type="scientific">Agaricus bisporus var. burnettii</name>
    <dbReference type="NCBI Taxonomy" id="192524"/>
    <lineage>
        <taxon>Eukaryota</taxon>
        <taxon>Fungi</taxon>
        <taxon>Dikarya</taxon>
        <taxon>Basidiomycota</taxon>
        <taxon>Agaricomycotina</taxon>
        <taxon>Agaricomycetes</taxon>
        <taxon>Agaricomycetidae</taxon>
        <taxon>Agaricales</taxon>
        <taxon>Agaricineae</taxon>
        <taxon>Agaricaceae</taxon>
        <taxon>Agaricus</taxon>
    </lineage>
</organism>
<protein>
    <recommendedName>
        <fullName evidence="3">D-xylose 1-dehydrogenase (NADP(+), D-xylono-1,5-lactone-forming)</fullName>
        <ecNumber evidence="3">1.1.1.179</ecNumber>
    </recommendedName>
    <alternativeName>
        <fullName evidence="4">D-xylose-NADP dehydrogenase</fullName>
    </alternativeName>
</protein>
<dbReference type="GO" id="GO:0000166">
    <property type="term" value="F:nucleotide binding"/>
    <property type="evidence" value="ECO:0007669"/>
    <property type="project" value="InterPro"/>
</dbReference>
<dbReference type="AlphaFoldDB" id="A0A8H7FAB1"/>
<proteinExistence type="inferred from homology"/>
<dbReference type="Proteomes" id="UP000629468">
    <property type="component" value="Unassembled WGS sequence"/>
</dbReference>
<keyword evidence="2" id="KW-0560">Oxidoreductase</keyword>
<feature type="domain" description="Gfo/Idh/MocA-like oxidoreductase N-terminal" evidence="6">
    <location>
        <begin position="50"/>
        <end position="149"/>
    </location>
</feature>
<dbReference type="PANTHER" id="PTHR22604">
    <property type="entry name" value="OXIDOREDUCTASES"/>
    <property type="match status" value="1"/>
</dbReference>
<accession>A0A8H7FAB1</accession>
<dbReference type="Gene3D" id="3.30.360.10">
    <property type="entry name" value="Dihydrodipicolinate Reductase, domain 2"/>
    <property type="match status" value="1"/>
</dbReference>
<dbReference type="EMBL" id="JABXXO010000001">
    <property type="protein sequence ID" value="KAF7784108.1"/>
    <property type="molecule type" value="Genomic_DNA"/>
</dbReference>
<dbReference type="InterPro" id="IPR050984">
    <property type="entry name" value="Gfo/Idh/MocA_domain"/>
</dbReference>
<reference evidence="7 8" key="1">
    <citation type="journal article" name="Sci. Rep.">
        <title>Telomere-to-telomere assembled and centromere annotated genomes of the two main subspecies of the button mushroom Agaricus bisporus reveal especially polymorphic chromosome ends.</title>
        <authorList>
            <person name="Sonnenberg A.S.M."/>
            <person name="Sedaghat-Telgerd N."/>
            <person name="Lavrijssen B."/>
            <person name="Ohm R.A."/>
            <person name="Hendrickx P.M."/>
            <person name="Scholtmeijer K."/>
            <person name="Baars J.J.P."/>
            <person name="van Peer A."/>
        </authorList>
    </citation>
    <scope>NUCLEOTIDE SEQUENCE [LARGE SCALE GENOMIC DNA]</scope>
    <source>
        <strain evidence="7 8">H119_p4</strain>
    </source>
</reference>
<evidence type="ECO:0000313" key="7">
    <source>
        <dbReference type="EMBL" id="KAF7784108.1"/>
    </source>
</evidence>
<evidence type="ECO:0000256" key="1">
    <source>
        <dbReference type="ARBA" id="ARBA00010928"/>
    </source>
</evidence>
<evidence type="ECO:0000256" key="5">
    <source>
        <dbReference type="ARBA" id="ARBA00049233"/>
    </source>
</evidence>
<evidence type="ECO:0000256" key="4">
    <source>
        <dbReference type="ARBA" id="ARBA00042988"/>
    </source>
</evidence>
<dbReference type="SUPFAM" id="SSF55347">
    <property type="entry name" value="Glyceraldehyde-3-phosphate dehydrogenase-like, C-terminal domain"/>
    <property type="match status" value="1"/>
</dbReference>
<dbReference type="Gene3D" id="3.40.50.720">
    <property type="entry name" value="NAD(P)-binding Rossmann-like Domain"/>
    <property type="match status" value="1"/>
</dbReference>
<sequence length="390" mass="44985">MSLILQNLTFLHQYLNSKINSLPPKEAKTFKLGVMSTAQIDPAAIIHPAESHPEVTLYAIASRDFRKAHSWAKKYGFEKAYGSYEEIIDDPNVDFVYISLPNSLHFEWALKSMENGKHVLCEKPMADSAEQVEALIDCSKRTGKIIMEAFHWKFHPAAHLFRDILKHGGYGQILRTEAAMTSTPAVPKGDIRWQYDLGGGSLMDMSYVVSFTRYAVEQRTPEAVLFARARPSSEDERVDEAMNAGLRFVDKEGKVIYSTIYTDMRRPWYFGVLPRVWEFPSILVELEQADVFFYNAMMPHIYHHIEIRDKRTGEVTRRRAYTGGPMWGERGQQWWSTYRYQLEAFVDKLSGREVVCWESNRDSLNQMKTIDEVYRKSGLPIRPSSTAEKN</sequence>